<name>A0AAN0T6M9_HEYCO</name>
<dbReference type="EMBL" id="CP010525">
    <property type="protein sequence ID" value="AJO23448.1"/>
    <property type="molecule type" value="Genomic_DNA"/>
</dbReference>
<evidence type="ECO:0000256" key="1">
    <source>
        <dbReference type="SAM" id="MobiDB-lite"/>
    </source>
</evidence>
<dbReference type="AlphaFoldDB" id="A0AAN0T6M9"/>
<dbReference type="Proteomes" id="UP000032024">
    <property type="component" value="Chromosome"/>
</dbReference>
<organism evidence="2 3">
    <name type="scientific">Heyndrickxia coagulans</name>
    <name type="common">Weizmannia coagulans</name>
    <dbReference type="NCBI Taxonomy" id="1398"/>
    <lineage>
        <taxon>Bacteria</taxon>
        <taxon>Bacillati</taxon>
        <taxon>Bacillota</taxon>
        <taxon>Bacilli</taxon>
        <taxon>Bacillales</taxon>
        <taxon>Bacillaceae</taxon>
        <taxon>Heyndrickxia</taxon>
    </lineage>
</organism>
<feature type="region of interest" description="Disordered" evidence="1">
    <location>
        <begin position="70"/>
        <end position="91"/>
    </location>
</feature>
<reference evidence="3" key="1">
    <citation type="submission" date="2015-01" db="EMBL/GenBank/DDBJ databases">
        <title>Comparative genome analysis of Bacillus coagulans HM-08, Clostridium butyricum HM-68, Bacillus subtilis HM-66 and Bacillus paralicheniformis BL-09.</title>
        <authorList>
            <person name="Zhang H."/>
        </authorList>
    </citation>
    <scope>NUCLEOTIDE SEQUENCE [LARGE SCALE GENOMIC DNA]</scope>
    <source>
        <strain evidence="3">HM-08</strain>
    </source>
</reference>
<feature type="compositionally biased region" description="Basic and acidic residues" evidence="1">
    <location>
        <begin position="16"/>
        <end position="26"/>
    </location>
</feature>
<feature type="region of interest" description="Disordered" evidence="1">
    <location>
        <begin position="16"/>
        <end position="41"/>
    </location>
</feature>
<evidence type="ECO:0000313" key="2">
    <source>
        <dbReference type="EMBL" id="AJO23448.1"/>
    </source>
</evidence>
<keyword evidence="3" id="KW-1185">Reference proteome</keyword>
<sequence>MAIRLFYEIRPDCRKPKNAGTDDKGKRALSRRNGTTKCRKKIRKSPHAVCSLGAFSVAAKDAKQLSLPAGFRSSGIPEKLPLAPVESGIQQ</sequence>
<protein>
    <submittedName>
        <fullName evidence="2">Uncharacterized protein</fullName>
    </submittedName>
</protein>
<gene>
    <name evidence="2" type="ORF">SB48_HM08orf04225</name>
</gene>
<proteinExistence type="predicted"/>
<accession>A0AAN0T6M9</accession>
<evidence type="ECO:0000313" key="3">
    <source>
        <dbReference type="Proteomes" id="UP000032024"/>
    </source>
</evidence>